<dbReference type="Pfam" id="PF05336">
    <property type="entry name" value="rhaM"/>
    <property type="match status" value="1"/>
</dbReference>
<sequence length="148" mass="17125">MRRLFGAVRALRSQDTAVLFVSHRRAMVRRMVSRDSPALLQGTSDMRVCFTLRVRPDRLGEYRARHRDVWPEMRAALTEAGWHNYSLFLSEDGLLIGYLECDDFDAALAEMARTEVNARWQTEMAEFFVGGGNADERMRPLDEVFHLD</sequence>
<keyword evidence="2" id="KW-1185">Reference proteome</keyword>
<protein>
    <submittedName>
        <fullName evidence="1">L-rhamnose mutarotase</fullName>
    </submittedName>
</protein>
<dbReference type="SUPFAM" id="SSF54909">
    <property type="entry name" value="Dimeric alpha+beta barrel"/>
    <property type="match status" value="1"/>
</dbReference>
<dbReference type="InterPro" id="IPR008000">
    <property type="entry name" value="Rham/fucose_mutarotase"/>
</dbReference>
<accession>A0A1H0IMI5</accession>
<name>A0A1H0IMI5_9PSEU</name>
<evidence type="ECO:0000313" key="1">
    <source>
        <dbReference type="EMBL" id="SDO32699.1"/>
    </source>
</evidence>
<dbReference type="EMBL" id="FNIX01000002">
    <property type="protein sequence ID" value="SDO32699.1"/>
    <property type="molecule type" value="Genomic_DNA"/>
</dbReference>
<dbReference type="InterPro" id="IPR011008">
    <property type="entry name" value="Dimeric_a/b-barrel"/>
</dbReference>
<gene>
    <name evidence="1" type="ORF">SAMN05421507_102172</name>
</gene>
<dbReference type="AlphaFoldDB" id="A0A1H0IMI5"/>
<dbReference type="GO" id="GO:0019301">
    <property type="term" value="P:rhamnose catabolic process"/>
    <property type="evidence" value="ECO:0007669"/>
    <property type="project" value="TreeGrafter"/>
</dbReference>
<dbReference type="PANTHER" id="PTHR34389">
    <property type="entry name" value="L-RHAMNOSE MUTAROTASE"/>
    <property type="match status" value="1"/>
</dbReference>
<proteinExistence type="predicted"/>
<dbReference type="Proteomes" id="UP000199691">
    <property type="component" value="Unassembled WGS sequence"/>
</dbReference>
<dbReference type="Gene3D" id="3.30.70.100">
    <property type="match status" value="1"/>
</dbReference>
<dbReference type="STRING" id="641025.SAMN05421507_102172"/>
<dbReference type="PANTHER" id="PTHR34389:SF2">
    <property type="entry name" value="L-RHAMNOSE MUTAROTASE"/>
    <property type="match status" value="1"/>
</dbReference>
<reference evidence="2" key="1">
    <citation type="submission" date="2016-10" db="EMBL/GenBank/DDBJ databases">
        <authorList>
            <person name="Varghese N."/>
            <person name="Submissions S."/>
        </authorList>
    </citation>
    <scope>NUCLEOTIDE SEQUENCE [LARGE SCALE GENOMIC DNA]</scope>
    <source>
        <strain evidence="2">CGMCC 4.6609</strain>
    </source>
</reference>
<dbReference type="GO" id="GO:0016857">
    <property type="term" value="F:racemase and epimerase activity, acting on carbohydrates and derivatives"/>
    <property type="evidence" value="ECO:0007669"/>
    <property type="project" value="InterPro"/>
</dbReference>
<organism evidence="1 2">
    <name type="scientific">Lentzea jiangxiensis</name>
    <dbReference type="NCBI Taxonomy" id="641025"/>
    <lineage>
        <taxon>Bacteria</taxon>
        <taxon>Bacillati</taxon>
        <taxon>Actinomycetota</taxon>
        <taxon>Actinomycetes</taxon>
        <taxon>Pseudonocardiales</taxon>
        <taxon>Pseudonocardiaceae</taxon>
        <taxon>Lentzea</taxon>
    </lineage>
</organism>
<evidence type="ECO:0000313" key="2">
    <source>
        <dbReference type="Proteomes" id="UP000199691"/>
    </source>
</evidence>